<dbReference type="Proteomes" id="UP000789524">
    <property type="component" value="Unassembled WGS sequence"/>
</dbReference>
<dbReference type="EMBL" id="CAKASE010000078">
    <property type="protein sequence ID" value="CAG9578896.1"/>
    <property type="molecule type" value="Genomic_DNA"/>
</dbReference>
<reference evidence="1" key="1">
    <citation type="submission" date="2021-09" db="EMBL/GenBank/DDBJ databases">
        <authorList>
            <person name="Martin H S."/>
        </authorList>
    </citation>
    <scope>NUCLEOTIDE SEQUENCE</scope>
</reference>
<dbReference type="AlphaFoldDB" id="A0A8J2RE47"/>
<name>A0A8J2RE47_9NEOP</name>
<comment type="caution">
    <text evidence="1">The sequence shown here is derived from an EMBL/GenBank/DDBJ whole genome shotgun (WGS) entry which is preliminary data.</text>
</comment>
<evidence type="ECO:0000313" key="2">
    <source>
        <dbReference type="Proteomes" id="UP000789524"/>
    </source>
</evidence>
<keyword evidence="2" id="KW-1185">Reference proteome</keyword>
<dbReference type="OrthoDB" id="10532437at2759"/>
<protein>
    <submittedName>
        <fullName evidence="1">(African queen) hypothetical protein</fullName>
    </submittedName>
</protein>
<organism evidence="1 2">
    <name type="scientific">Danaus chrysippus</name>
    <name type="common">African queen</name>
    <dbReference type="NCBI Taxonomy" id="151541"/>
    <lineage>
        <taxon>Eukaryota</taxon>
        <taxon>Metazoa</taxon>
        <taxon>Ecdysozoa</taxon>
        <taxon>Arthropoda</taxon>
        <taxon>Hexapoda</taxon>
        <taxon>Insecta</taxon>
        <taxon>Pterygota</taxon>
        <taxon>Neoptera</taxon>
        <taxon>Endopterygota</taxon>
        <taxon>Lepidoptera</taxon>
        <taxon>Glossata</taxon>
        <taxon>Ditrysia</taxon>
        <taxon>Papilionoidea</taxon>
        <taxon>Nymphalidae</taxon>
        <taxon>Danainae</taxon>
        <taxon>Danaini</taxon>
        <taxon>Danaina</taxon>
        <taxon>Danaus</taxon>
        <taxon>Anosia</taxon>
    </lineage>
</organism>
<sequence length="163" mass="18169">MGSRRRRVDIIKDKGCRDFIRTTLINTWGVPPTVRLSAEAAPPVPSDCRIEVSAAVFLNVKEAQTPSNKAFGSGKTNTRHIPMLDIIRSAHTVGMTTEPSHWSPRSLLQFELIEAPPSAARLISPESKDRRLTPTLNEIHLSTTTDERHHPLDIHCRFTTIGT</sequence>
<gene>
    <name evidence="1" type="ORF">DCHRY22_LOCUS12915</name>
</gene>
<proteinExistence type="predicted"/>
<accession>A0A8J2RE47</accession>
<evidence type="ECO:0000313" key="1">
    <source>
        <dbReference type="EMBL" id="CAG9578896.1"/>
    </source>
</evidence>